<comment type="caution">
    <text evidence="1">The sequence shown here is derived from an EMBL/GenBank/DDBJ whole genome shotgun (WGS) entry which is preliminary data.</text>
</comment>
<dbReference type="OrthoDB" id="214902at2157"/>
<reference evidence="1 2" key="1">
    <citation type="journal article" date="2014" name="PLoS Genet.">
        <title>Phylogenetically driven sequencing of extremely halophilic archaea reveals strategies for static and dynamic osmo-response.</title>
        <authorList>
            <person name="Becker E.A."/>
            <person name="Seitzer P.M."/>
            <person name="Tritt A."/>
            <person name="Larsen D."/>
            <person name="Krusor M."/>
            <person name="Yao A.I."/>
            <person name="Wu D."/>
            <person name="Madern D."/>
            <person name="Eisen J.A."/>
            <person name="Darling A.E."/>
            <person name="Facciotti M.T."/>
        </authorList>
    </citation>
    <scope>NUCLEOTIDE SEQUENCE [LARGE SCALE GENOMIC DNA]</scope>
    <source>
        <strain evidence="1 2">DSM 8989</strain>
    </source>
</reference>
<accession>M0NBA9</accession>
<dbReference type="InterPro" id="IPR036390">
    <property type="entry name" value="WH_DNA-bd_sf"/>
</dbReference>
<sequence>MSDQTEREWTDDGKYAEMYPVERVYELVQQAPRQVATTADIVEAMGCTRATARRKLRDLAVEGKVEKRQPSDRLVLWYLPEDETDTTLKRLSNELGEAITVGDTVYEDGDKHPAATES</sequence>
<evidence type="ECO:0000313" key="1">
    <source>
        <dbReference type="EMBL" id="EMA54853.1"/>
    </source>
</evidence>
<dbReference type="RefSeq" id="WP_005040537.1">
    <property type="nucleotide sequence ID" value="NZ_AOME01000020.1"/>
</dbReference>
<evidence type="ECO:0000313" key="2">
    <source>
        <dbReference type="Proteomes" id="UP000011625"/>
    </source>
</evidence>
<name>M0NBA9_9EURY</name>
<organism evidence="1 2">
    <name type="scientific">Halococcus salifodinae DSM 8989</name>
    <dbReference type="NCBI Taxonomy" id="1227456"/>
    <lineage>
        <taxon>Archaea</taxon>
        <taxon>Methanobacteriati</taxon>
        <taxon>Methanobacteriota</taxon>
        <taxon>Stenosarchaea group</taxon>
        <taxon>Halobacteria</taxon>
        <taxon>Halobacteriales</taxon>
        <taxon>Halococcaceae</taxon>
        <taxon>Halococcus</taxon>
    </lineage>
</organism>
<dbReference type="Gene3D" id="1.10.10.10">
    <property type="entry name" value="Winged helix-like DNA-binding domain superfamily/Winged helix DNA-binding domain"/>
    <property type="match status" value="1"/>
</dbReference>
<dbReference type="SUPFAM" id="SSF46785">
    <property type="entry name" value="Winged helix' DNA-binding domain"/>
    <property type="match status" value="1"/>
</dbReference>
<gene>
    <name evidence="1" type="ORF">C450_04503</name>
</gene>
<dbReference type="InterPro" id="IPR036388">
    <property type="entry name" value="WH-like_DNA-bd_sf"/>
</dbReference>
<dbReference type="EMBL" id="AOME01000020">
    <property type="protein sequence ID" value="EMA54853.1"/>
    <property type="molecule type" value="Genomic_DNA"/>
</dbReference>
<dbReference type="Proteomes" id="UP000011625">
    <property type="component" value="Unassembled WGS sequence"/>
</dbReference>
<proteinExistence type="predicted"/>
<dbReference type="PATRIC" id="fig|1227456.3.peg.930"/>
<protein>
    <submittedName>
        <fullName evidence="1">Uncharacterized protein</fullName>
    </submittedName>
</protein>
<keyword evidence="2" id="KW-1185">Reference proteome</keyword>
<dbReference type="AlphaFoldDB" id="M0NBA9"/>